<evidence type="ECO:0000313" key="4">
    <source>
        <dbReference type="Proteomes" id="UP001500984"/>
    </source>
</evidence>
<accession>A0ABN2WXD0</accession>
<name>A0ABN2WXD0_9MICO</name>
<feature type="region of interest" description="Disordered" evidence="1">
    <location>
        <begin position="268"/>
        <end position="298"/>
    </location>
</feature>
<organism evidence="3 4">
    <name type="scientific">Brevibacterium salitolerans</name>
    <dbReference type="NCBI Taxonomy" id="1403566"/>
    <lineage>
        <taxon>Bacteria</taxon>
        <taxon>Bacillati</taxon>
        <taxon>Actinomycetota</taxon>
        <taxon>Actinomycetes</taxon>
        <taxon>Micrococcales</taxon>
        <taxon>Brevibacteriaceae</taxon>
        <taxon>Brevibacterium</taxon>
    </lineage>
</organism>
<evidence type="ECO:0000313" key="3">
    <source>
        <dbReference type="EMBL" id="GAA2100903.1"/>
    </source>
</evidence>
<feature type="transmembrane region" description="Helical" evidence="2">
    <location>
        <begin position="235"/>
        <end position="258"/>
    </location>
</feature>
<feature type="compositionally biased region" description="Low complexity" evidence="1">
    <location>
        <begin position="94"/>
        <end position="121"/>
    </location>
</feature>
<keyword evidence="2" id="KW-0472">Membrane</keyword>
<protein>
    <submittedName>
        <fullName evidence="3">Uncharacterized protein</fullName>
    </submittedName>
</protein>
<feature type="compositionally biased region" description="Basic and acidic residues" evidence="1">
    <location>
        <begin position="208"/>
        <end position="223"/>
    </location>
</feature>
<dbReference type="EMBL" id="BAAAPZ010000008">
    <property type="protein sequence ID" value="GAA2100903.1"/>
    <property type="molecule type" value="Genomic_DNA"/>
</dbReference>
<reference evidence="3 4" key="1">
    <citation type="journal article" date="2019" name="Int. J. Syst. Evol. Microbiol.">
        <title>The Global Catalogue of Microorganisms (GCM) 10K type strain sequencing project: providing services to taxonomists for standard genome sequencing and annotation.</title>
        <authorList>
            <consortium name="The Broad Institute Genomics Platform"/>
            <consortium name="The Broad Institute Genome Sequencing Center for Infectious Disease"/>
            <person name="Wu L."/>
            <person name="Ma J."/>
        </authorList>
    </citation>
    <scope>NUCLEOTIDE SEQUENCE [LARGE SCALE GENOMIC DNA]</scope>
    <source>
        <strain evidence="3 4">JCM 15900</strain>
    </source>
</reference>
<evidence type="ECO:0000256" key="2">
    <source>
        <dbReference type="SAM" id="Phobius"/>
    </source>
</evidence>
<keyword evidence="2" id="KW-0812">Transmembrane</keyword>
<evidence type="ECO:0000256" key="1">
    <source>
        <dbReference type="SAM" id="MobiDB-lite"/>
    </source>
</evidence>
<gene>
    <name evidence="3" type="ORF">GCM10009823_23540</name>
</gene>
<sequence>MPHAQIAVAQDRSAEVSIDGAVTPHPDLGSAMAHLAGHARSAQVSLQVTIADGGIAREIRISENGQIAALPAGESGEDAVPPDGEAAARVPDGSAGAEPVEGAVAAASDPEAGASADAGAPTDLAVPASDDEGPAYPLYAQAPAGLDADSQRPASGSADDEIARSTEVQAGEGAERQDRETASEAEFPVGTRYSGPAETIPGSGATDPQERGAKRRRGTDAARSRRRPAVHAPRGMRLTVPGLVLAVLLVLAMAFFFLPDLIGTPAAKESEVPTSSTVPSRVPVTQEKSTTPVPGYAEEPEWEAEVPQTASVTASSRGILVVDGGDLSVLDPTTGEVRYSNEYSGTVSFAADTVIEGRAALVWRYENRVEALFDGEDSTVAYDLSPTARMSSAGDSVLIREGNDLSTLAADGSFVDIPTPPPGSTPMAVDGGRLVSAPFDGPLELTDIASGEMERLDLESPGDGLEIKQWKSAGHGLAITVWGEPEANPTSGQRLQLAVHSLQDGSLSSVNEVSSGELGEADWTRGQDYKLAVIGPYLYDLRSGLLVMDGTESGVQLGEPRGDLVPGSQAGAGVILADTVSGGPTAYTTGADLLAVVDDARYAIVRSGADRVVAYPQD</sequence>
<feature type="region of interest" description="Disordered" evidence="1">
    <location>
        <begin position="166"/>
        <end position="230"/>
    </location>
</feature>
<feature type="region of interest" description="Disordered" evidence="1">
    <location>
        <begin position="72"/>
        <end position="139"/>
    </location>
</feature>
<dbReference type="Proteomes" id="UP001500984">
    <property type="component" value="Unassembled WGS sequence"/>
</dbReference>
<feature type="compositionally biased region" description="Basic and acidic residues" evidence="1">
    <location>
        <begin position="173"/>
        <end position="182"/>
    </location>
</feature>
<dbReference type="RefSeq" id="WP_344337405.1">
    <property type="nucleotide sequence ID" value="NZ_BAAAPZ010000008.1"/>
</dbReference>
<proteinExistence type="predicted"/>
<keyword evidence="2" id="KW-1133">Transmembrane helix</keyword>
<keyword evidence="4" id="KW-1185">Reference proteome</keyword>
<comment type="caution">
    <text evidence="3">The sequence shown here is derived from an EMBL/GenBank/DDBJ whole genome shotgun (WGS) entry which is preliminary data.</text>
</comment>